<dbReference type="PANTHER" id="PTHR43098:SF3">
    <property type="entry name" value="L-ORNITHINE N(5)-MONOOXYGENASE-RELATED"/>
    <property type="match status" value="1"/>
</dbReference>
<dbReference type="GO" id="GO:0050661">
    <property type="term" value="F:NADP binding"/>
    <property type="evidence" value="ECO:0007669"/>
    <property type="project" value="InterPro"/>
</dbReference>
<name>A0AA38Y375_9EURO</name>
<keyword evidence="6" id="KW-0560">Oxidoreductase</keyword>
<dbReference type="PRINTS" id="PR00411">
    <property type="entry name" value="PNDRDTASEI"/>
</dbReference>
<comment type="similarity">
    <text evidence="2">Belongs to the FAD-binding monooxygenase family.</text>
</comment>
<dbReference type="InterPro" id="IPR036188">
    <property type="entry name" value="FAD/NAD-bd_sf"/>
</dbReference>
<evidence type="ECO:0000256" key="7">
    <source>
        <dbReference type="ARBA" id="ARBA00023033"/>
    </source>
</evidence>
<dbReference type="InterPro" id="IPR050775">
    <property type="entry name" value="FAD-binding_Monooxygenases"/>
</dbReference>
<dbReference type="PANTHER" id="PTHR43098">
    <property type="entry name" value="L-ORNITHINE N(5)-MONOOXYGENASE-RELATED"/>
    <property type="match status" value="1"/>
</dbReference>
<dbReference type="AlphaFoldDB" id="A0AA38Y375"/>
<dbReference type="EMBL" id="JAPDRN010000042">
    <property type="protein sequence ID" value="KAJ9633838.1"/>
    <property type="molecule type" value="Genomic_DNA"/>
</dbReference>
<keyword evidence="4" id="KW-0274">FAD</keyword>
<keyword evidence="9" id="KW-1185">Reference proteome</keyword>
<dbReference type="Gene3D" id="3.50.50.60">
    <property type="entry name" value="FAD/NAD(P)-binding domain"/>
    <property type="match status" value="2"/>
</dbReference>
<accession>A0AA38Y375</accession>
<evidence type="ECO:0000256" key="6">
    <source>
        <dbReference type="ARBA" id="ARBA00023002"/>
    </source>
</evidence>
<evidence type="ECO:0000256" key="2">
    <source>
        <dbReference type="ARBA" id="ARBA00010139"/>
    </source>
</evidence>
<evidence type="ECO:0000313" key="8">
    <source>
        <dbReference type="EMBL" id="KAJ9633838.1"/>
    </source>
</evidence>
<evidence type="ECO:0000256" key="4">
    <source>
        <dbReference type="ARBA" id="ARBA00022827"/>
    </source>
</evidence>
<proteinExistence type="inferred from homology"/>
<dbReference type="InterPro" id="IPR020946">
    <property type="entry name" value="Flavin_mOase-like"/>
</dbReference>
<evidence type="ECO:0000313" key="9">
    <source>
        <dbReference type="Proteomes" id="UP001172681"/>
    </source>
</evidence>
<protein>
    <recommendedName>
        <fullName evidence="10">FAD/NAD(P)-binding domain-containing protein</fullName>
    </recommendedName>
</protein>
<organism evidence="8 9">
    <name type="scientific">Knufia peltigerae</name>
    <dbReference type="NCBI Taxonomy" id="1002370"/>
    <lineage>
        <taxon>Eukaryota</taxon>
        <taxon>Fungi</taxon>
        <taxon>Dikarya</taxon>
        <taxon>Ascomycota</taxon>
        <taxon>Pezizomycotina</taxon>
        <taxon>Eurotiomycetes</taxon>
        <taxon>Chaetothyriomycetidae</taxon>
        <taxon>Chaetothyriales</taxon>
        <taxon>Trichomeriaceae</taxon>
        <taxon>Knufia</taxon>
    </lineage>
</organism>
<evidence type="ECO:0000256" key="3">
    <source>
        <dbReference type="ARBA" id="ARBA00022630"/>
    </source>
</evidence>
<dbReference type="GO" id="GO:0004499">
    <property type="term" value="F:N,N-dimethylaniline monooxygenase activity"/>
    <property type="evidence" value="ECO:0007669"/>
    <property type="project" value="InterPro"/>
</dbReference>
<evidence type="ECO:0008006" key="10">
    <source>
        <dbReference type="Google" id="ProtNLM"/>
    </source>
</evidence>
<keyword evidence="5" id="KW-0521">NADP</keyword>
<dbReference type="Proteomes" id="UP001172681">
    <property type="component" value="Unassembled WGS sequence"/>
</dbReference>
<keyword evidence="3" id="KW-0285">Flavoprotein</keyword>
<gene>
    <name evidence="8" type="ORF">H2204_006623</name>
</gene>
<dbReference type="SUPFAM" id="SSF51905">
    <property type="entry name" value="FAD/NAD(P)-binding domain"/>
    <property type="match status" value="1"/>
</dbReference>
<comment type="caution">
    <text evidence="8">The sequence shown here is derived from an EMBL/GenBank/DDBJ whole genome shotgun (WGS) entry which is preliminary data.</text>
</comment>
<keyword evidence="7" id="KW-0503">Monooxygenase</keyword>
<dbReference type="Pfam" id="PF00743">
    <property type="entry name" value="FMO-like"/>
    <property type="match status" value="1"/>
</dbReference>
<sequence>MGSIQEVVDCDVLVVGAGLSGISMLYKLRKQGLVAKIFEAGDDFGGTWHWAKYPGARVDSEFPFYQLNIPEVWKTWGFTQRFPHQQELRDYFRHVDKQCDLRKDTYFNTRVVEAVWNEEMGRWTIYTDSGRWARVKYLVVASGSLDKQYTPEIPGLADFKGEMYHSRSWPQGTSLEGKKVAVVGAGATGIQVVQETAKQASELTVFIRRPSTCLPMGQRDITDEERASQIGKYPDLFRDCRSSWSGFPFKPGPKAVEATPEEREAVFNETWSRGGFAFLTAYSDPRTDPVANRMVYDFWAKKVRQRISDPVKREILAPEIPLYYFGTKRSPLEQDYYEMLDRDNVKVVSLRSNPFQKLHTKGAVMQDGSSHEFDVLIMATGFESFTGSLYGLGLKNRHGIDIKDVWAEEIHTFLGLLVRDLPNCFVVFGPQAPTTLYNAPTTIECQTDIVTDLIVKTEQRGAKSIETTKIAEQEWAQLLDSQFRQSLVKHTPSWWTRANVPGAKTQPLTYLGGLMEYEKLCRTAIESDTGLVYKGVVGH</sequence>
<evidence type="ECO:0000256" key="1">
    <source>
        <dbReference type="ARBA" id="ARBA00001974"/>
    </source>
</evidence>
<dbReference type="GO" id="GO:0050660">
    <property type="term" value="F:flavin adenine dinucleotide binding"/>
    <property type="evidence" value="ECO:0007669"/>
    <property type="project" value="InterPro"/>
</dbReference>
<comment type="cofactor">
    <cofactor evidence="1">
        <name>FAD</name>
        <dbReference type="ChEBI" id="CHEBI:57692"/>
    </cofactor>
</comment>
<evidence type="ECO:0000256" key="5">
    <source>
        <dbReference type="ARBA" id="ARBA00022857"/>
    </source>
</evidence>
<reference evidence="8" key="1">
    <citation type="submission" date="2022-10" db="EMBL/GenBank/DDBJ databases">
        <title>Culturing micro-colonial fungi from biological soil crusts in the Mojave desert and describing Neophaeococcomyces mojavensis, and introducing the new genera and species Taxawa tesnikishii.</title>
        <authorList>
            <person name="Kurbessoian T."/>
            <person name="Stajich J.E."/>
        </authorList>
    </citation>
    <scope>NUCLEOTIDE SEQUENCE</scope>
    <source>
        <strain evidence="8">TK_35</strain>
    </source>
</reference>